<dbReference type="Proteomes" id="UP001177003">
    <property type="component" value="Chromosome 0"/>
</dbReference>
<dbReference type="InterPro" id="IPR003871">
    <property type="entry name" value="RFA1B/D_OB_1st"/>
</dbReference>
<dbReference type="EMBL" id="OX465086">
    <property type="protein sequence ID" value="CAI9265389.1"/>
    <property type="molecule type" value="Genomic_DNA"/>
</dbReference>
<dbReference type="AlphaFoldDB" id="A0AA35VB45"/>
<evidence type="ECO:0000313" key="3">
    <source>
        <dbReference type="Proteomes" id="UP001177003"/>
    </source>
</evidence>
<dbReference type="SUPFAM" id="SSF50249">
    <property type="entry name" value="Nucleic acid-binding proteins"/>
    <property type="match status" value="1"/>
</dbReference>
<proteinExistence type="predicted"/>
<reference evidence="2" key="1">
    <citation type="submission" date="2023-04" db="EMBL/GenBank/DDBJ databases">
        <authorList>
            <person name="Vijverberg K."/>
            <person name="Xiong W."/>
            <person name="Schranz E."/>
        </authorList>
    </citation>
    <scope>NUCLEOTIDE SEQUENCE</scope>
</reference>
<evidence type="ECO:0000259" key="1">
    <source>
        <dbReference type="Pfam" id="PF02721"/>
    </source>
</evidence>
<keyword evidence="3" id="KW-1185">Reference proteome</keyword>
<protein>
    <recommendedName>
        <fullName evidence="1">Replication protein A 70 kDa DNA-binding subunit B/D first OB fold domain-containing protein</fullName>
    </recommendedName>
</protein>
<dbReference type="CDD" id="cd04480">
    <property type="entry name" value="RPA1_DBD_A_like"/>
    <property type="match status" value="1"/>
</dbReference>
<organism evidence="2 3">
    <name type="scientific">Lactuca saligna</name>
    <name type="common">Willowleaf lettuce</name>
    <dbReference type="NCBI Taxonomy" id="75948"/>
    <lineage>
        <taxon>Eukaryota</taxon>
        <taxon>Viridiplantae</taxon>
        <taxon>Streptophyta</taxon>
        <taxon>Embryophyta</taxon>
        <taxon>Tracheophyta</taxon>
        <taxon>Spermatophyta</taxon>
        <taxon>Magnoliopsida</taxon>
        <taxon>eudicotyledons</taxon>
        <taxon>Gunneridae</taxon>
        <taxon>Pentapetalae</taxon>
        <taxon>asterids</taxon>
        <taxon>campanulids</taxon>
        <taxon>Asterales</taxon>
        <taxon>Asteraceae</taxon>
        <taxon>Cichorioideae</taxon>
        <taxon>Cichorieae</taxon>
        <taxon>Lactucinae</taxon>
        <taxon>Lactuca</taxon>
    </lineage>
</organism>
<name>A0AA35VB45_LACSI</name>
<sequence>MAAPNITFISDMDVTRDDLTFKLRIINLWHQMSFYNKSENWSIEMILLDEHGNKIQAMVSKRNLYRFKNVVKDKMTFYIKGPNFAALKTGSFKLTPNDQKFRFVQQNVVTECNNFSGSLFGFSFVDYQAVLSLTHPQDTSIDRPSVNTYFTSSMLFINSDIDEITNFNKSLDGDDCPDSSTNTFSIIPSNQISTYDDFMVKNNLKGIAEDVVSGTDDNITPSTIEKNGTTSAVKILNTTPVLKQNLEEVFDLEIIDHLSISKTPKICPDGLGKQLLKVKLEKND</sequence>
<evidence type="ECO:0000313" key="2">
    <source>
        <dbReference type="EMBL" id="CAI9265389.1"/>
    </source>
</evidence>
<dbReference type="Pfam" id="PF02721">
    <property type="entry name" value="DUF223"/>
    <property type="match status" value="1"/>
</dbReference>
<accession>A0AA35VB45</accession>
<gene>
    <name evidence="2" type="ORF">LSALG_LOCUS5999</name>
</gene>
<dbReference type="InterPro" id="IPR012340">
    <property type="entry name" value="NA-bd_OB-fold"/>
</dbReference>
<feature type="domain" description="Replication protein A 70 kDa DNA-binding subunit B/D first OB fold" evidence="1">
    <location>
        <begin position="8"/>
        <end position="112"/>
    </location>
</feature>
<dbReference type="Gene3D" id="2.40.50.140">
    <property type="entry name" value="Nucleic acid-binding proteins"/>
    <property type="match status" value="1"/>
</dbReference>